<sequence length="30" mass="3596">MVGLSMTVQSHLFVRYLKMFIILRLGISRW</sequence>
<protein>
    <submittedName>
        <fullName evidence="1">Uncharacterized protein</fullName>
    </submittedName>
</protein>
<dbReference type="Proteomes" id="UP000270094">
    <property type="component" value="Unassembled WGS sequence"/>
</dbReference>
<dbReference type="EMBL" id="UYYB01118096">
    <property type="protein sequence ID" value="VDM82523.1"/>
    <property type="molecule type" value="Genomic_DNA"/>
</dbReference>
<proteinExistence type="predicted"/>
<reference evidence="1 2" key="1">
    <citation type="submission" date="2018-11" db="EMBL/GenBank/DDBJ databases">
        <authorList>
            <consortium name="Pathogen Informatics"/>
        </authorList>
    </citation>
    <scope>NUCLEOTIDE SEQUENCE [LARGE SCALE GENOMIC DNA]</scope>
</reference>
<dbReference type="AlphaFoldDB" id="A0A3P7JNS5"/>
<keyword evidence="2" id="KW-1185">Reference proteome</keyword>
<name>A0A3P7JNS5_STRVU</name>
<organism evidence="1 2">
    <name type="scientific">Strongylus vulgaris</name>
    <name type="common">Blood worm</name>
    <dbReference type="NCBI Taxonomy" id="40348"/>
    <lineage>
        <taxon>Eukaryota</taxon>
        <taxon>Metazoa</taxon>
        <taxon>Ecdysozoa</taxon>
        <taxon>Nematoda</taxon>
        <taxon>Chromadorea</taxon>
        <taxon>Rhabditida</taxon>
        <taxon>Rhabditina</taxon>
        <taxon>Rhabditomorpha</taxon>
        <taxon>Strongyloidea</taxon>
        <taxon>Strongylidae</taxon>
        <taxon>Strongylus</taxon>
    </lineage>
</organism>
<accession>A0A3P7JNS5</accession>
<evidence type="ECO:0000313" key="2">
    <source>
        <dbReference type="Proteomes" id="UP000270094"/>
    </source>
</evidence>
<gene>
    <name evidence="1" type="ORF">SVUK_LOCUS17521</name>
</gene>
<evidence type="ECO:0000313" key="1">
    <source>
        <dbReference type="EMBL" id="VDM82523.1"/>
    </source>
</evidence>